<dbReference type="KEGG" id="nso:NIASO_01670"/>
<name>W0F6U2_9BACT</name>
<dbReference type="SUPFAM" id="SSF82185">
    <property type="entry name" value="Histone H3 K4-specific methyltransferase SET7/9 N-terminal domain"/>
    <property type="match status" value="1"/>
</dbReference>
<dbReference type="SUPFAM" id="SSF48452">
    <property type="entry name" value="TPR-like"/>
    <property type="match status" value="1"/>
</dbReference>
<dbReference type="Gene3D" id="1.25.40.10">
    <property type="entry name" value="Tetratricopeptide repeat domain"/>
    <property type="match status" value="1"/>
</dbReference>
<sequence length="388" mass="43994">MLKTILLLSVLFLSLLNTSGQTIADKIMFVVDSIPVIDDPQQGDEIQQTDVADITIIKNKDTLNRLGYAQFDGVTFVFTKEYRNRADSLRQIPSTKQMERKNGVWLFHNNPYSGPFIDYYYSGKKQGDGAFINGLVNGRRTMYYQNGKIEAEKYYKDGIENGLAKEYYEDGTLRQKGIFADGKEEGIWESYFPNGKVKLLSNYFKGELFDTATRYYSTGRIKEKVFIKKGKVEPDPNLVRINQLMKKSNESNKEGDIKAAIKYCSKALELDSSFADAYFSRGTIKLNDFQFDDAIADLDKALFYEPYMATALANRAFARIRKYQFANSRTLSKNRDVTVLAAADKVPVPAGEQEKICADLQKAVFLGNKTKMIIEALSDYCQGRTATN</sequence>
<gene>
    <name evidence="3" type="ORF">NIASO_01670</name>
</gene>
<evidence type="ECO:0000313" key="3">
    <source>
        <dbReference type="EMBL" id="AHF17096.1"/>
    </source>
</evidence>
<dbReference type="EMBL" id="CP007035">
    <property type="protein sequence ID" value="AHF17096.1"/>
    <property type="molecule type" value="Genomic_DNA"/>
</dbReference>
<dbReference type="eggNOG" id="COG2849">
    <property type="taxonomic scope" value="Bacteria"/>
</dbReference>
<reference evidence="3 4" key="1">
    <citation type="submission" date="2013-12" db="EMBL/GenBank/DDBJ databases">
        <authorList>
            <consortium name="DOE Joint Genome Institute"/>
            <person name="Eisen J."/>
            <person name="Huntemann M."/>
            <person name="Han J."/>
            <person name="Chen A."/>
            <person name="Kyrpides N."/>
            <person name="Mavromatis K."/>
            <person name="Markowitz V."/>
            <person name="Palaniappan K."/>
            <person name="Ivanova N."/>
            <person name="Schaumberg A."/>
            <person name="Pati A."/>
            <person name="Liolios K."/>
            <person name="Nordberg H.P."/>
            <person name="Cantor M.N."/>
            <person name="Hua S.X."/>
            <person name="Woyke T."/>
        </authorList>
    </citation>
    <scope>NUCLEOTIDE SEQUENCE [LARGE SCALE GENOMIC DNA]</scope>
    <source>
        <strain evidence="4">DSM 19437</strain>
    </source>
</reference>
<dbReference type="HOGENOM" id="CLU_789530_0_0_10"/>
<feature type="chain" id="PRO_5004788391" evidence="2">
    <location>
        <begin position="25"/>
        <end position="388"/>
    </location>
</feature>
<dbReference type="Pfam" id="PF07661">
    <property type="entry name" value="MORN_2"/>
    <property type="match status" value="3"/>
</dbReference>
<evidence type="ECO:0000256" key="2">
    <source>
        <dbReference type="SAM" id="SignalP"/>
    </source>
</evidence>
<dbReference type="Gene3D" id="3.90.930.1">
    <property type="match status" value="1"/>
</dbReference>
<dbReference type="SMART" id="SM00028">
    <property type="entry name" value="TPR"/>
    <property type="match status" value="2"/>
</dbReference>
<dbReference type="AlphaFoldDB" id="W0F6U2"/>
<dbReference type="STRING" id="929713.NIASO_01670"/>
<feature type="signal peptide" evidence="2">
    <location>
        <begin position="1"/>
        <end position="24"/>
    </location>
</feature>
<dbReference type="Proteomes" id="UP000003586">
    <property type="component" value="Chromosome"/>
</dbReference>
<keyword evidence="2" id="KW-0732">Signal</keyword>
<dbReference type="OrthoDB" id="736449at2"/>
<evidence type="ECO:0000313" key="4">
    <source>
        <dbReference type="Proteomes" id="UP000003586"/>
    </source>
</evidence>
<keyword evidence="4" id="KW-1185">Reference proteome</keyword>
<protein>
    <submittedName>
        <fullName evidence="3">Uncharacterized protein</fullName>
    </submittedName>
</protein>
<accession>W0F6U2</accession>
<keyword evidence="1" id="KW-0802">TPR repeat</keyword>
<dbReference type="RefSeq" id="WP_084568262.1">
    <property type="nucleotide sequence ID" value="NZ_CP007035.1"/>
</dbReference>
<dbReference type="InterPro" id="IPR011652">
    <property type="entry name" value="MORN_2"/>
</dbReference>
<feature type="repeat" description="TPR" evidence="1">
    <location>
        <begin position="275"/>
        <end position="308"/>
    </location>
</feature>
<proteinExistence type="predicted"/>
<dbReference type="InterPro" id="IPR011990">
    <property type="entry name" value="TPR-like_helical_dom_sf"/>
</dbReference>
<dbReference type="PROSITE" id="PS50005">
    <property type="entry name" value="TPR"/>
    <property type="match status" value="1"/>
</dbReference>
<dbReference type="InterPro" id="IPR019734">
    <property type="entry name" value="TPR_rpt"/>
</dbReference>
<organism evidence="3 4">
    <name type="scientific">Niabella soli DSM 19437</name>
    <dbReference type="NCBI Taxonomy" id="929713"/>
    <lineage>
        <taxon>Bacteria</taxon>
        <taxon>Pseudomonadati</taxon>
        <taxon>Bacteroidota</taxon>
        <taxon>Chitinophagia</taxon>
        <taxon>Chitinophagales</taxon>
        <taxon>Chitinophagaceae</taxon>
        <taxon>Niabella</taxon>
    </lineage>
</organism>
<evidence type="ECO:0000256" key="1">
    <source>
        <dbReference type="PROSITE-ProRule" id="PRU00339"/>
    </source>
</evidence>